<evidence type="ECO:0000313" key="2">
    <source>
        <dbReference type="Proteomes" id="UP001157502"/>
    </source>
</evidence>
<keyword evidence="2" id="KW-1185">Reference proteome</keyword>
<evidence type="ECO:0000313" key="1">
    <source>
        <dbReference type="EMBL" id="KAJ8001251.1"/>
    </source>
</evidence>
<proteinExistence type="predicted"/>
<dbReference type="Proteomes" id="UP001157502">
    <property type="component" value="Chromosome 15"/>
</dbReference>
<protein>
    <submittedName>
        <fullName evidence="1">Uncharacterized protein</fullName>
    </submittedName>
</protein>
<gene>
    <name evidence="1" type="ORF">DPEC_G00192390</name>
</gene>
<name>A0ACC2GCI6_DALPE</name>
<sequence>MRGQKNGLVGMIRKKMQDENVTGELTAYHCIIHQESLCGKALKMDHVMSIITGAVNFIRARGLNHRQFKSFLAELNSDYGDLPSHTEVRWLSQGKVLERFLELREAICEFLESKGKDTSELRN</sequence>
<organism evidence="1 2">
    <name type="scientific">Dallia pectoralis</name>
    <name type="common">Alaska blackfish</name>
    <dbReference type="NCBI Taxonomy" id="75939"/>
    <lineage>
        <taxon>Eukaryota</taxon>
        <taxon>Metazoa</taxon>
        <taxon>Chordata</taxon>
        <taxon>Craniata</taxon>
        <taxon>Vertebrata</taxon>
        <taxon>Euteleostomi</taxon>
        <taxon>Actinopterygii</taxon>
        <taxon>Neopterygii</taxon>
        <taxon>Teleostei</taxon>
        <taxon>Protacanthopterygii</taxon>
        <taxon>Esociformes</taxon>
        <taxon>Umbridae</taxon>
        <taxon>Dallia</taxon>
    </lineage>
</organism>
<accession>A0ACC2GCI6</accession>
<reference evidence="1" key="1">
    <citation type="submission" date="2021-05" db="EMBL/GenBank/DDBJ databases">
        <authorList>
            <person name="Pan Q."/>
            <person name="Jouanno E."/>
            <person name="Zahm M."/>
            <person name="Klopp C."/>
            <person name="Cabau C."/>
            <person name="Louis A."/>
            <person name="Berthelot C."/>
            <person name="Parey E."/>
            <person name="Roest Crollius H."/>
            <person name="Montfort J."/>
            <person name="Robinson-Rechavi M."/>
            <person name="Bouchez O."/>
            <person name="Lampietro C."/>
            <person name="Lopez Roques C."/>
            <person name="Donnadieu C."/>
            <person name="Postlethwait J."/>
            <person name="Bobe J."/>
            <person name="Dillon D."/>
            <person name="Chandos A."/>
            <person name="von Hippel F."/>
            <person name="Guiguen Y."/>
        </authorList>
    </citation>
    <scope>NUCLEOTIDE SEQUENCE</scope>
    <source>
        <strain evidence="1">YG-Jan2019</strain>
    </source>
</reference>
<dbReference type="EMBL" id="CM055742">
    <property type="protein sequence ID" value="KAJ8001251.1"/>
    <property type="molecule type" value="Genomic_DNA"/>
</dbReference>
<comment type="caution">
    <text evidence="1">The sequence shown here is derived from an EMBL/GenBank/DDBJ whole genome shotgun (WGS) entry which is preliminary data.</text>
</comment>